<dbReference type="GO" id="GO:0051604">
    <property type="term" value="P:protein maturation"/>
    <property type="evidence" value="ECO:0007669"/>
    <property type="project" value="InterPro"/>
</dbReference>
<evidence type="ECO:0000256" key="2">
    <source>
        <dbReference type="ARBA" id="ARBA00022723"/>
    </source>
</evidence>
<dbReference type="Gene3D" id="3.30.2320.80">
    <property type="match status" value="1"/>
</dbReference>
<dbReference type="STRING" id="593750.Metfor_1757"/>
<dbReference type="GO" id="GO:0016151">
    <property type="term" value="F:nickel cation binding"/>
    <property type="evidence" value="ECO:0007669"/>
    <property type="project" value="UniProtKB-UniRule"/>
</dbReference>
<dbReference type="RefSeq" id="WP_015285744.1">
    <property type="nucleotide sequence ID" value="NC_019943.1"/>
</dbReference>
<dbReference type="eggNOG" id="arCOG04426">
    <property type="taxonomic scope" value="Archaea"/>
</dbReference>
<dbReference type="HAMAP" id="MF_00213">
    <property type="entry name" value="HypA_HybF"/>
    <property type="match status" value="1"/>
</dbReference>
<comment type="function">
    <text evidence="4">Involved in the maturation of [NiFe] hydrogenases. Required for nickel insertion into the metal center of the hydrogenase.</text>
</comment>
<dbReference type="OrthoDB" id="36835at2157"/>
<evidence type="ECO:0000256" key="1">
    <source>
        <dbReference type="ARBA" id="ARBA00022596"/>
    </source>
</evidence>
<keyword evidence="3 4" id="KW-0862">Zinc</keyword>
<name>L0HG74_METFS</name>
<keyword evidence="6" id="KW-1185">Reference proteome</keyword>
<sequence>MHEYSIAYDLYATARTAALGHKATKVMKINVEVGKMAMVNPEQVVYLFDTIKEDDPLFHEAVLDCKETEPQTRCPCGYEGTEVYVCPKCGALPELVKGREIVVTNIEIDAEDEP</sequence>
<dbReference type="Pfam" id="PF01155">
    <property type="entry name" value="HypA"/>
    <property type="match status" value="1"/>
</dbReference>
<dbReference type="PANTHER" id="PTHR34535">
    <property type="entry name" value="HYDROGENASE MATURATION FACTOR HYPA"/>
    <property type="match status" value="1"/>
</dbReference>
<organism evidence="5 6">
    <name type="scientific">Methanoregula formicica (strain DSM 22288 / NBRC 105244 / SMSP)</name>
    <dbReference type="NCBI Taxonomy" id="593750"/>
    <lineage>
        <taxon>Archaea</taxon>
        <taxon>Methanobacteriati</taxon>
        <taxon>Methanobacteriota</taxon>
        <taxon>Stenosarchaea group</taxon>
        <taxon>Methanomicrobia</taxon>
        <taxon>Methanomicrobiales</taxon>
        <taxon>Methanoregulaceae</taxon>
        <taxon>Methanoregula</taxon>
    </lineage>
</organism>
<evidence type="ECO:0000313" key="5">
    <source>
        <dbReference type="EMBL" id="AGB02781.1"/>
    </source>
</evidence>
<gene>
    <name evidence="4" type="primary">hypA</name>
    <name evidence="5" type="ordered locus">Metfor_1757</name>
</gene>
<reference evidence="6" key="1">
    <citation type="submission" date="2011-12" db="EMBL/GenBank/DDBJ databases">
        <title>Complete sequence of Methanoregula formicicum SMSP.</title>
        <authorList>
            <person name="Lucas S."/>
            <person name="Han J."/>
            <person name="Lapidus A."/>
            <person name="Cheng J.-F."/>
            <person name="Goodwin L."/>
            <person name="Pitluck S."/>
            <person name="Peters L."/>
            <person name="Ovchinnikova G."/>
            <person name="Teshima H."/>
            <person name="Detter J.C."/>
            <person name="Han C."/>
            <person name="Tapia R."/>
            <person name="Land M."/>
            <person name="Hauser L."/>
            <person name="Kyrpides N."/>
            <person name="Ivanova N."/>
            <person name="Pagani I."/>
            <person name="Imachi H."/>
            <person name="Tamaki H."/>
            <person name="Sekiguchi Y."/>
            <person name="Kamagata Y."/>
            <person name="Cadillo-Quiroz H."/>
            <person name="Zinder S."/>
            <person name="Liu W.-T."/>
            <person name="Woyke T."/>
        </authorList>
    </citation>
    <scope>NUCLEOTIDE SEQUENCE [LARGE SCALE GENOMIC DNA]</scope>
    <source>
        <strain evidence="6">DSM 22288 / NBRC 105244 / SMSP</strain>
    </source>
</reference>
<accession>L0HG74</accession>
<keyword evidence="2 4" id="KW-0479">Metal-binding</keyword>
<comment type="similarity">
    <text evidence="4">Belongs to the HypA/HybF family.</text>
</comment>
<feature type="binding site" evidence="4">
    <location>
        <position position="86"/>
    </location>
    <ligand>
        <name>Zn(2+)</name>
        <dbReference type="ChEBI" id="CHEBI:29105"/>
    </ligand>
</feature>
<feature type="binding site" evidence="4">
    <location>
        <position position="2"/>
    </location>
    <ligand>
        <name>Ni(2+)</name>
        <dbReference type="ChEBI" id="CHEBI:49786"/>
    </ligand>
</feature>
<proteinExistence type="inferred from homology"/>
<dbReference type="GO" id="GO:0008270">
    <property type="term" value="F:zinc ion binding"/>
    <property type="evidence" value="ECO:0007669"/>
    <property type="project" value="UniProtKB-UniRule"/>
</dbReference>
<dbReference type="Proteomes" id="UP000010824">
    <property type="component" value="Chromosome"/>
</dbReference>
<dbReference type="HOGENOM" id="CLU_126929_2_0_2"/>
<evidence type="ECO:0000256" key="4">
    <source>
        <dbReference type="HAMAP-Rule" id="MF_00213"/>
    </source>
</evidence>
<protein>
    <recommendedName>
        <fullName evidence="4">Hydrogenase maturation factor HypA</fullName>
    </recommendedName>
</protein>
<reference evidence="5 6" key="2">
    <citation type="journal article" date="2014" name="Genome Announc.">
        <title>Complete Genome Sequence of Methanoregula formicica SMSPT, a Mesophilic Hydrogenotrophic Methanogen Isolated from a Methanogenic Upflow Anaerobic Sludge Blanket Reactor.</title>
        <authorList>
            <person name="Yamamoto K."/>
            <person name="Tamaki H."/>
            <person name="Cadillo-Quiroz H."/>
            <person name="Imachi H."/>
            <person name="Kyrpides N."/>
            <person name="Woyke T."/>
            <person name="Goodwin L."/>
            <person name="Zinder S.H."/>
            <person name="Kamagata Y."/>
            <person name="Liu W.T."/>
        </authorList>
    </citation>
    <scope>NUCLEOTIDE SEQUENCE [LARGE SCALE GENOMIC DNA]</scope>
    <source>
        <strain evidence="6">DSM 22288 / NBRC 105244 / SMSP</strain>
    </source>
</reference>
<feature type="binding site" evidence="4">
    <location>
        <position position="74"/>
    </location>
    <ligand>
        <name>Zn(2+)</name>
        <dbReference type="ChEBI" id="CHEBI:29105"/>
    </ligand>
</feature>
<dbReference type="PIRSF" id="PIRSF004761">
    <property type="entry name" value="Hydrgn_mat_HypA"/>
    <property type="match status" value="1"/>
</dbReference>
<feature type="binding site" evidence="4">
    <location>
        <position position="89"/>
    </location>
    <ligand>
        <name>Zn(2+)</name>
        <dbReference type="ChEBI" id="CHEBI:29105"/>
    </ligand>
</feature>
<dbReference type="GeneID" id="14308146"/>
<dbReference type="PANTHER" id="PTHR34535:SF3">
    <property type="entry name" value="HYDROGENASE MATURATION FACTOR HYPA"/>
    <property type="match status" value="1"/>
</dbReference>
<evidence type="ECO:0000256" key="3">
    <source>
        <dbReference type="ARBA" id="ARBA00022833"/>
    </source>
</evidence>
<dbReference type="EMBL" id="CP003167">
    <property type="protein sequence ID" value="AGB02781.1"/>
    <property type="molecule type" value="Genomic_DNA"/>
</dbReference>
<feature type="binding site" evidence="4">
    <location>
        <position position="76"/>
    </location>
    <ligand>
        <name>Zn(2+)</name>
        <dbReference type="ChEBI" id="CHEBI:29105"/>
    </ligand>
</feature>
<evidence type="ECO:0000313" key="6">
    <source>
        <dbReference type="Proteomes" id="UP000010824"/>
    </source>
</evidence>
<dbReference type="InterPro" id="IPR000688">
    <property type="entry name" value="HypA/HybF"/>
</dbReference>
<dbReference type="AlphaFoldDB" id="L0HG74"/>
<dbReference type="KEGG" id="mfo:Metfor_1757"/>
<keyword evidence="1 4" id="KW-0533">Nickel</keyword>
<dbReference type="InParanoid" id="L0HG74"/>